<sequence length="133" mass="15254">MRYFNSLINKIAFDFDHLCSHSCILNACSMNQTDCLASKPGILVIYCCITNSYQGFSSTIKFNITEVFPNMRQCPDNFTCSHLNIDKMSPVCTSITSTHRNFIDLITSYLNNLYIFLLTFGLIKSERGKKMYK</sequence>
<gene>
    <name evidence="2" type="ORF">MPIPNATIZW_LOCUS7512</name>
</gene>
<name>A0ABN9ZLM1_PIPNA</name>
<keyword evidence="1" id="KW-0812">Transmembrane</keyword>
<reference evidence="2" key="1">
    <citation type="submission" date="2023-12" db="EMBL/GenBank/DDBJ databases">
        <authorList>
            <person name="Brown T."/>
        </authorList>
    </citation>
    <scope>NUCLEOTIDE SEQUENCE</scope>
</reference>
<organism evidence="2 3">
    <name type="scientific">Pipistrellus nathusii</name>
    <name type="common">Nathusius' pipistrelle</name>
    <dbReference type="NCBI Taxonomy" id="59473"/>
    <lineage>
        <taxon>Eukaryota</taxon>
        <taxon>Metazoa</taxon>
        <taxon>Chordata</taxon>
        <taxon>Craniata</taxon>
        <taxon>Vertebrata</taxon>
        <taxon>Euteleostomi</taxon>
        <taxon>Mammalia</taxon>
        <taxon>Eutheria</taxon>
        <taxon>Laurasiatheria</taxon>
        <taxon>Chiroptera</taxon>
        <taxon>Yangochiroptera</taxon>
        <taxon>Vespertilionidae</taxon>
        <taxon>Pipistrellus</taxon>
    </lineage>
</organism>
<evidence type="ECO:0000313" key="3">
    <source>
        <dbReference type="Proteomes" id="UP001314169"/>
    </source>
</evidence>
<proteinExistence type="predicted"/>
<protein>
    <submittedName>
        <fullName evidence="2">Uncharacterized protein</fullName>
    </submittedName>
</protein>
<dbReference type="Proteomes" id="UP001314169">
    <property type="component" value="Chromosome 18"/>
</dbReference>
<accession>A0ABN9ZLM1</accession>
<dbReference type="EMBL" id="OY882875">
    <property type="protein sequence ID" value="CAK6439206.1"/>
    <property type="molecule type" value="Genomic_DNA"/>
</dbReference>
<keyword evidence="3" id="KW-1185">Reference proteome</keyword>
<evidence type="ECO:0000313" key="2">
    <source>
        <dbReference type="EMBL" id="CAK6439206.1"/>
    </source>
</evidence>
<keyword evidence="1" id="KW-0472">Membrane</keyword>
<evidence type="ECO:0000256" key="1">
    <source>
        <dbReference type="SAM" id="Phobius"/>
    </source>
</evidence>
<keyword evidence="1" id="KW-1133">Transmembrane helix</keyword>
<feature type="transmembrane region" description="Helical" evidence="1">
    <location>
        <begin position="102"/>
        <end position="123"/>
    </location>
</feature>